<keyword evidence="2" id="KW-1185">Reference proteome</keyword>
<feature type="non-terminal residue" evidence="1">
    <location>
        <position position="64"/>
    </location>
</feature>
<accession>A0AAE0SC69</accession>
<dbReference type="Proteomes" id="UP001195483">
    <property type="component" value="Unassembled WGS sequence"/>
</dbReference>
<reference evidence="1" key="2">
    <citation type="journal article" date="2021" name="Genome Biol. Evol.">
        <title>Developing a high-quality reference genome for a parasitic bivalve with doubly uniparental inheritance (Bivalvia: Unionida).</title>
        <authorList>
            <person name="Smith C.H."/>
        </authorList>
    </citation>
    <scope>NUCLEOTIDE SEQUENCE</scope>
    <source>
        <strain evidence="1">CHS0354</strain>
        <tissue evidence="1">Mantle</tissue>
    </source>
</reference>
<evidence type="ECO:0000313" key="1">
    <source>
        <dbReference type="EMBL" id="KAK3589370.1"/>
    </source>
</evidence>
<proteinExistence type="predicted"/>
<dbReference type="EMBL" id="JAEAOA010000631">
    <property type="protein sequence ID" value="KAK3589370.1"/>
    <property type="molecule type" value="Genomic_DNA"/>
</dbReference>
<reference evidence="1" key="3">
    <citation type="submission" date="2023-05" db="EMBL/GenBank/DDBJ databases">
        <authorList>
            <person name="Smith C.H."/>
        </authorList>
    </citation>
    <scope>NUCLEOTIDE SEQUENCE</scope>
    <source>
        <strain evidence="1">CHS0354</strain>
        <tissue evidence="1">Mantle</tissue>
    </source>
</reference>
<comment type="caution">
    <text evidence="1">The sequence shown here is derived from an EMBL/GenBank/DDBJ whole genome shotgun (WGS) entry which is preliminary data.</text>
</comment>
<sequence>MEGKSCKGSICTPSNTMIYTNFTDFKEIVLQPSPRIPLKNPPHESIPQDYDDYQAITLPRLLMQ</sequence>
<organism evidence="1 2">
    <name type="scientific">Potamilus streckersoni</name>
    <dbReference type="NCBI Taxonomy" id="2493646"/>
    <lineage>
        <taxon>Eukaryota</taxon>
        <taxon>Metazoa</taxon>
        <taxon>Spiralia</taxon>
        <taxon>Lophotrochozoa</taxon>
        <taxon>Mollusca</taxon>
        <taxon>Bivalvia</taxon>
        <taxon>Autobranchia</taxon>
        <taxon>Heteroconchia</taxon>
        <taxon>Palaeoheterodonta</taxon>
        <taxon>Unionida</taxon>
        <taxon>Unionoidea</taxon>
        <taxon>Unionidae</taxon>
        <taxon>Ambleminae</taxon>
        <taxon>Lampsilini</taxon>
        <taxon>Potamilus</taxon>
    </lineage>
</organism>
<evidence type="ECO:0000313" key="2">
    <source>
        <dbReference type="Proteomes" id="UP001195483"/>
    </source>
</evidence>
<protein>
    <submittedName>
        <fullName evidence="1">Uncharacterized protein</fullName>
    </submittedName>
</protein>
<gene>
    <name evidence="1" type="ORF">CHS0354_010017</name>
</gene>
<dbReference type="AlphaFoldDB" id="A0AAE0SC69"/>
<name>A0AAE0SC69_9BIVA</name>
<reference evidence="1" key="1">
    <citation type="journal article" date="2021" name="Genome Biol. Evol.">
        <title>A High-Quality Reference Genome for a Parasitic Bivalve with Doubly Uniparental Inheritance (Bivalvia: Unionida).</title>
        <authorList>
            <person name="Smith C.H."/>
        </authorList>
    </citation>
    <scope>NUCLEOTIDE SEQUENCE</scope>
    <source>
        <strain evidence="1">CHS0354</strain>
    </source>
</reference>